<evidence type="ECO:0000256" key="5">
    <source>
        <dbReference type="ARBA" id="ARBA00023136"/>
    </source>
</evidence>
<dbReference type="GO" id="GO:0009055">
    <property type="term" value="F:electron transfer activity"/>
    <property type="evidence" value="ECO:0007669"/>
    <property type="project" value="InterPro"/>
</dbReference>
<dbReference type="InterPro" id="IPR041846">
    <property type="entry name" value="ENL_dom"/>
</dbReference>
<comment type="caution">
    <text evidence="12">The sequence shown here is derived from an EMBL/GenBank/DDBJ whole genome shotgun (WGS) entry which is preliminary data.</text>
</comment>
<evidence type="ECO:0000259" key="11">
    <source>
        <dbReference type="PROSITE" id="PS51485"/>
    </source>
</evidence>
<keyword evidence="7" id="KW-0325">Glycoprotein</keyword>
<dbReference type="InterPro" id="IPR008972">
    <property type="entry name" value="Cupredoxin"/>
</dbReference>
<feature type="domain" description="Phytocyanin" evidence="11">
    <location>
        <begin position="30"/>
        <end position="132"/>
    </location>
</feature>
<accession>A0AAN8Z6L4</accession>
<evidence type="ECO:0000256" key="8">
    <source>
        <dbReference type="ARBA" id="ARBA00023288"/>
    </source>
</evidence>
<gene>
    <name evidence="12" type="ORF">RJ641_007030</name>
</gene>
<dbReference type="InterPro" id="IPR039391">
    <property type="entry name" value="Phytocyanin-like"/>
</dbReference>
<dbReference type="SUPFAM" id="SSF49503">
    <property type="entry name" value="Cupredoxins"/>
    <property type="match status" value="1"/>
</dbReference>
<keyword evidence="8" id="KW-0449">Lipoprotein</keyword>
<evidence type="ECO:0000313" key="12">
    <source>
        <dbReference type="EMBL" id="KAK6928439.1"/>
    </source>
</evidence>
<dbReference type="GO" id="GO:0005886">
    <property type="term" value="C:plasma membrane"/>
    <property type="evidence" value="ECO:0007669"/>
    <property type="project" value="UniProtKB-SubCell"/>
</dbReference>
<evidence type="ECO:0000256" key="10">
    <source>
        <dbReference type="SAM" id="SignalP"/>
    </source>
</evidence>
<proteinExistence type="inferred from homology"/>
<evidence type="ECO:0000256" key="1">
    <source>
        <dbReference type="ARBA" id="ARBA00004609"/>
    </source>
</evidence>
<dbReference type="AlphaFoldDB" id="A0AAN8Z6L4"/>
<reference evidence="12 13" key="1">
    <citation type="submission" date="2023-12" db="EMBL/GenBank/DDBJ databases">
        <title>A high-quality genome assembly for Dillenia turbinata (Dilleniales).</title>
        <authorList>
            <person name="Chanderbali A."/>
        </authorList>
    </citation>
    <scope>NUCLEOTIDE SEQUENCE [LARGE SCALE GENOMIC DNA]</scope>
    <source>
        <strain evidence="12">LSX21</strain>
        <tissue evidence="12">Leaf</tissue>
    </source>
</reference>
<dbReference type="FunFam" id="2.60.40.420:FF:000010">
    <property type="entry name" value="Early nodulin-like protein 1"/>
    <property type="match status" value="1"/>
</dbReference>
<keyword evidence="2" id="KW-1003">Cell membrane</keyword>
<evidence type="ECO:0000256" key="2">
    <source>
        <dbReference type="ARBA" id="ARBA00022475"/>
    </source>
</evidence>
<evidence type="ECO:0000256" key="3">
    <source>
        <dbReference type="ARBA" id="ARBA00022622"/>
    </source>
</evidence>
<comment type="subcellular location">
    <subcellularLocation>
        <location evidence="1">Cell membrane</location>
        <topology evidence="1">Lipid-anchor</topology>
        <topology evidence="1">GPI-anchor</topology>
    </subcellularLocation>
</comment>
<dbReference type="CDD" id="cd11019">
    <property type="entry name" value="OsENODL1_like"/>
    <property type="match status" value="1"/>
</dbReference>
<dbReference type="Pfam" id="PF02298">
    <property type="entry name" value="Cu_bind_like"/>
    <property type="match status" value="1"/>
</dbReference>
<comment type="similarity">
    <text evidence="9">Belongs to the early nodulin-like (ENODL) family.</text>
</comment>
<name>A0AAN8Z6L4_9MAGN</name>
<feature type="chain" id="PRO_5042886152" evidence="10">
    <location>
        <begin position="30"/>
        <end position="168"/>
    </location>
</feature>
<keyword evidence="5" id="KW-0472">Membrane</keyword>
<dbReference type="PANTHER" id="PTHR33021">
    <property type="entry name" value="BLUE COPPER PROTEIN"/>
    <property type="match status" value="1"/>
</dbReference>
<dbReference type="EMBL" id="JBAMMX010000014">
    <property type="protein sequence ID" value="KAK6928439.1"/>
    <property type="molecule type" value="Genomic_DNA"/>
</dbReference>
<keyword evidence="6" id="KW-1015">Disulfide bond</keyword>
<feature type="signal peptide" evidence="10">
    <location>
        <begin position="1"/>
        <end position="29"/>
    </location>
</feature>
<evidence type="ECO:0000256" key="7">
    <source>
        <dbReference type="ARBA" id="ARBA00023180"/>
    </source>
</evidence>
<keyword evidence="13" id="KW-1185">Reference proteome</keyword>
<keyword evidence="4 10" id="KW-0732">Signal</keyword>
<evidence type="ECO:0000256" key="6">
    <source>
        <dbReference type="ARBA" id="ARBA00023157"/>
    </source>
</evidence>
<keyword evidence="3" id="KW-0336">GPI-anchor</keyword>
<dbReference type="PANTHER" id="PTHR33021:SF49">
    <property type="entry name" value="EARLY NODULIN-LIKE PROTEIN 21"/>
    <property type="match status" value="1"/>
</dbReference>
<organism evidence="12 13">
    <name type="scientific">Dillenia turbinata</name>
    <dbReference type="NCBI Taxonomy" id="194707"/>
    <lineage>
        <taxon>Eukaryota</taxon>
        <taxon>Viridiplantae</taxon>
        <taxon>Streptophyta</taxon>
        <taxon>Embryophyta</taxon>
        <taxon>Tracheophyta</taxon>
        <taxon>Spermatophyta</taxon>
        <taxon>Magnoliopsida</taxon>
        <taxon>eudicotyledons</taxon>
        <taxon>Gunneridae</taxon>
        <taxon>Pentapetalae</taxon>
        <taxon>Dilleniales</taxon>
        <taxon>Dilleniaceae</taxon>
        <taxon>Dillenia</taxon>
    </lineage>
</organism>
<evidence type="ECO:0000256" key="9">
    <source>
        <dbReference type="ARBA" id="ARBA00035011"/>
    </source>
</evidence>
<dbReference type="GO" id="GO:0098552">
    <property type="term" value="C:side of membrane"/>
    <property type="evidence" value="ECO:0007669"/>
    <property type="project" value="UniProtKB-KW"/>
</dbReference>
<dbReference type="InterPro" id="IPR003245">
    <property type="entry name" value="Phytocyanin_dom"/>
</dbReference>
<sequence length="168" mass="18815">MASQFKKPTTSILLLFTTLFYLQCFHVSAYEFEVGGSKGWLVPPSNNTIFYKDWASHNRFSVGDTIRCRYKKDSVMEVSESEYKKCNSTQPLFFSNTGNTVFQLDHSGPFYFISGVSGHCERGQKMIIKVLTSEEFSSGRRSSASKSAALSCGLLKLVLMSSVGSYLF</sequence>
<evidence type="ECO:0000313" key="13">
    <source>
        <dbReference type="Proteomes" id="UP001370490"/>
    </source>
</evidence>
<dbReference type="Gene3D" id="2.60.40.420">
    <property type="entry name" value="Cupredoxins - blue copper proteins"/>
    <property type="match status" value="1"/>
</dbReference>
<dbReference type="Proteomes" id="UP001370490">
    <property type="component" value="Unassembled WGS sequence"/>
</dbReference>
<protein>
    <submittedName>
        <fullName evidence="12">Phytocyanin domain</fullName>
    </submittedName>
</protein>
<evidence type="ECO:0000256" key="4">
    <source>
        <dbReference type="ARBA" id="ARBA00022729"/>
    </source>
</evidence>
<dbReference type="PROSITE" id="PS51485">
    <property type="entry name" value="PHYTOCYANIN"/>
    <property type="match status" value="1"/>
</dbReference>